<comment type="similarity">
    <text evidence="1 4">Belongs to the universal ribosomal protein uS9 family.</text>
</comment>
<protein>
    <submittedName>
        <fullName evidence="5">Ribosomal protein S9</fullName>
    </submittedName>
</protein>
<dbReference type="AlphaFoldDB" id="A0A7D3Q633"/>
<keyword evidence="5" id="KW-0934">Plastid</keyword>
<evidence type="ECO:0000256" key="2">
    <source>
        <dbReference type="ARBA" id="ARBA00022980"/>
    </source>
</evidence>
<evidence type="ECO:0000256" key="4">
    <source>
        <dbReference type="RuleBase" id="RU003815"/>
    </source>
</evidence>
<keyword evidence="2 4" id="KW-0689">Ribosomal protein</keyword>
<dbReference type="FunFam" id="3.30.230.10:FF:000001">
    <property type="entry name" value="30S ribosomal protein S9"/>
    <property type="match status" value="1"/>
</dbReference>
<evidence type="ECO:0000256" key="3">
    <source>
        <dbReference type="ARBA" id="ARBA00023274"/>
    </source>
</evidence>
<gene>
    <name evidence="5" type="primary">rps9</name>
</gene>
<dbReference type="Gene3D" id="3.30.230.10">
    <property type="match status" value="1"/>
</dbReference>
<proteinExistence type="inferred from homology"/>
<keyword evidence="3 4" id="KW-0687">Ribonucleoprotein</keyword>
<accession>A0A7D3Q633</accession>
<name>A0A7D3Q633_9EUKA</name>
<dbReference type="GO" id="GO:0006412">
    <property type="term" value="P:translation"/>
    <property type="evidence" value="ECO:0007669"/>
    <property type="project" value="InterPro"/>
</dbReference>
<dbReference type="PANTHER" id="PTHR21569:SF1">
    <property type="entry name" value="SMALL RIBOSOMAL SUBUNIT PROTEIN US9M"/>
    <property type="match status" value="1"/>
</dbReference>
<dbReference type="GO" id="GO:0003723">
    <property type="term" value="F:RNA binding"/>
    <property type="evidence" value="ECO:0007669"/>
    <property type="project" value="TreeGrafter"/>
</dbReference>
<dbReference type="InterPro" id="IPR014721">
    <property type="entry name" value="Ribsml_uS5_D2-typ_fold_subgr"/>
</dbReference>
<dbReference type="PANTHER" id="PTHR21569">
    <property type="entry name" value="RIBOSOMAL PROTEIN S9"/>
    <property type="match status" value="1"/>
</dbReference>
<dbReference type="InterPro" id="IPR020568">
    <property type="entry name" value="Ribosomal_Su5_D2-typ_SF"/>
</dbReference>
<dbReference type="GeneID" id="55752463"/>
<dbReference type="GO" id="GO:0015935">
    <property type="term" value="C:small ribosomal subunit"/>
    <property type="evidence" value="ECO:0007669"/>
    <property type="project" value="UniProtKB-ARBA"/>
</dbReference>
<dbReference type="NCBIfam" id="NF001099">
    <property type="entry name" value="PRK00132.1"/>
    <property type="match status" value="1"/>
</dbReference>
<dbReference type="HAMAP" id="MF_00532_B">
    <property type="entry name" value="Ribosomal_uS9_B"/>
    <property type="match status" value="1"/>
</dbReference>
<dbReference type="GO" id="GO:0003735">
    <property type="term" value="F:structural constituent of ribosome"/>
    <property type="evidence" value="ECO:0007669"/>
    <property type="project" value="InterPro"/>
</dbReference>
<dbReference type="PROSITE" id="PS00360">
    <property type="entry name" value="RIBOSOMAL_S9"/>
    <property type="match status" value="1"/>
</dbReference>
<dbReference type="GO" id="GO:0005737">
    <property type="term" value="C:cytoplasm"/>
    <property type="evidence" value="ECO:0007669"/>
    <property type="project" value="UniProtKB-ARBA"/>
</dbReference>
<evidence type="ECO:0000313" key="5">
    <source>
        <dbReference type="EMBL" id="QKE31119.1"/>
    </source>
</evidence>
<organism evidence="5">
    <name type="scientific">Pavlova sp. NIVA-4/92</name>
    <dbReference type="NCBI Taxonomy" id="2686093"/>
    <lineage>
        <taxon>Eukaryota</taxon>
        <taxon>Haptista</taxon>
        <taxon>Haptophyta</taxon>
        <taxon>Pavlovophyceae</taxon>
        <taxon>Pavlovales</taxon>
        <taxon>Pavlovaceae</taxon>
        <taxon>Pavlova</taxon>
    </lineage>
</organism>
<reference evidence="5" key="1">
    <citation type="submission" date="2020-04" db="EMBL/GenBank/DDBJ databases">
        <authorList>
            <person name="Hulatt C.J."/>
            <person name="Posewitz M.C."/>
        </authorList>
    </citation>
    <scope>NUCLEOTIDE SEQUENCE</scope>
    <source>
        <strain evidence="5">NIVA-4/92</strain>
    </source>
</reference>
<dbReference type="RefSeq" id="YP_009863788.1">
    <property type="nucleotide sequence ID" value="NC_049013.1"/>
</dbReference>
<geneLocation type="plastid" evidence="5"/>
<dbReference type="SUPFAM" id="SSF54211">
    <property type="entry name" value="Ribosomal protein S5 domain 2-like"/>
    <property type="match status" value="1"/>
</dbReference>
<dbReference type="Pfam" id="PF00380">
    <property type="entry name" value="Ribosomal_S9"/>
    <property type="match status" value="1"/>
</dbReference>
<dbReference type="InterPro" id="IPR000754">
    <property type="entry name" value="Ribosomal_uS9"/>
</dbReference>
<dbReference type="InterPro" id="IPR020574">
    <property type="entry name" value="Ribosomal_uS9_CS"/>
</dbReference>
<sequence length="131" mass="14605">MSTFLSVGRRKSSIAQIRLISGGSGKISVNEKIIEEYFQYIPSHLDSALQPLKLIGEDKNFDILIKAKGGGLAGQAQAVKLGIARVLCIVVPENQQRLLRSLNLLTRDARKKERRKFGLKKARKASQFSKR</sequence>
<evidence type="ECO:0000256" key="1">
    <source>
        <dbReference type="ARBA" id="ARBA00005251"/>
    </source>
</evidence>
<dbReference type="EMBL" id="MT364382">
    <property type="protein sequence ID" value="QKE31119.1"/>
    <property type="molecule type" value="Genomic_DNA"/>
</dbReference>
<dbReference type="InterPro" id="IPR023035">
    <property type="entry name" value="Ribosomal_uS9_bac/plastid"/>
</dbReference>